<feature type="compositionally biased region" description="Basic and acidic residues" evidence="10">
    <location>
        <begin position="581"/>
        <end position="590"/>
    </location>
</feature>
<comment type="caution">
    <text evidence="12">The sequence shown here is derived from an EMBL/GenBank/DDBJ whole genome shotgun (WGS) entry which is preliminary data.</text>
</comment>
<feature type="compositionally biased region" description="Acidic residues" evidence="10">
    <location>
        <begin position="591"/>
        <end position="611"/>
    </location>
</feature>
<evidence type="ECO:0000256" key="7">
    <source>
        <dbReference type="ARBA" id="ARBA00023163"/>
    </source>
</evidence>
<dbReference type="SUPFAM" id="SSF53098">
    <property type="entry name" value="Ribonuclease H-like"/>
    <property type="match status" value="1"/>
</dbReference>
<evidence type="ECO:0000256" key="6">
    <source>
        <dbReference type="ARBA" id="ARBA00023125"/>
    </source>
</evidence>
<sequence>MPRTPSPVWIHFTSANVKGKAVYSCKYCAKTYVKNATKMQQHIARCPKFSQGTKQATPGKNSSTFIQSENDSDSGTLSSAPGDSGIRGFLDTIDECSQRNADECFARAMYATGSPFMLTANVYWKRFLNVLRPAYTPPTRHALSTHLLDGEFNRVQAKVKQTIDKADCISVISYGWSNVWGQGIINYSVTTPHPVFYKSTDTKDHRHTGPYIANELKAVINDLGPQKVFALVTDDAANMKVAWAHVEETFPHITTIGCASHALNLLLKDIMALNTMDTLYKAAKQVVKDVKGKQVTSAISKQNEKDKNTTQMLPSISQWDRVVIMYDSLLERKESLHEMAISQGAAAESAIKRILLDKVFWERLTSSLRILKPIAAAIAKIEGDNAILSDVKCVFAELKEEIQTVLPTSLLLKAEKAAVVESMEKHQEFCVKPIHAAAYMLDPKYEKSILSVEEISSAYAVITAISYYLGLDVGKVLGSLAKYRTKQGLWEWDEIWQSCQHVSASTWWKGLCGSEALAPVASIILQIPPTSATSERSWSLFGNIYAKVCNRLTNARVEKPVAIRANLQLFDPDIEPSSTRLDSDTEGKDESDVEEADLENVDEILEEPIET</sequence>
<evidence type="ECO:0000256" key="5">
    <source>
        <dbReference type="ARBA" id="ARBA00023015"/>
    </source>
</evidence>
<dbReference type="Pfam" id="PF05699">
    <property type="entry name" value="Dimer_Tnp_hAT"/>
    <property type="match status" value="1"/>
</dbReference>
<keyword evidence="6" id="KW-0238">DNA-binding</keyword>
<evidence type="ECO:0000256" key="2">
    <source>
        <dbReference type="ARBA" id="ARBA00022723"/>
    </source>
</evidence>
<dbReference type="GO" id="GO:0008270">
    <property type="term" value="F:zinc ion binding"/>
    <property type="evidence" value="ECO:0007669"/>
    <property type="project" value="UniProtKB-KW"/>
</dbReference>
<dbReference type="GO" id="GO:0005634">
    <property type="term" value="C:nucleus"/>
    <property type="evidence" value="ECO:0007669"/>
    <property type="project" value="UniProtKB-SubCell"/>
</dbReference>
<keyword evidence="8" id="KW-0539">Nucleus</keyword>
<comment type="subcellular location">
    <subcellularLocation>
        <location evidence="1">Nucleus</location>
    </subcellularLocation>
</comment>
<evidence type="ECO:0000259" key="11">
    <source>
        <dbReference type="PROSITE" id="PS50808"/>
    </source>
</evidence>
<keyword evidence="13" id="KW-1185">Reference proteome</keyword>
<evidence type="ECO:0000313" key="12">
    <source>
        <dbReference type="EMBL" id="KAL0153897.1"/>
    </source>
</evidence>
<accession>A0ABD0MYL2</accession>
<dbReference type="InterPro" id="IPR052035">
    <property type="entry name" value="ZnF_BED_domain_contain"/>
</dbReference>
<dbReference type="PROSITE" id="PS50808">
    <property type="entry name" value="ZF_BED"/>
    <property type="match status" value="1"/>
</dbReference>
<dbReference type="Proteomes" id="UP001529510">
    <property type="component" value="Unassembled WGS sequence"/>
</dbReference>
<feature type="compositionally biased region" description="Polar residues" evidence="10">
    <location>
        <begin position="51"/>
        <end position="81"/>
    </location>
</feature>
<dbReference type="GO" id="GO:0003677">
    <property type="term" value="F:DNA binding"/>
    <property type="evidence" value="ECO:0007669"/>
    <property type="project" value="UniProtKB-KW"/>
</dbReference>
<keyword evidence="2" id="KW-0479">Metal-binding</keyword>
<evidence type="ECO:0000256" key="4">
    <source>
        <dbReference type="ARBA" id="ARBA00022833"/>
    </source>
</evidence>
<feature type="region of interest" description="Disordered" evidence="10">
    <location>
        <begin position="573"/>
        <end position="611"/>
    </location>
</feature>
<protein>
    <recommendedName>
        <fullName evidence="11">BED-type domain-containing protein</fullName>
    </recommendedName>
</protein>
<evidence type="ECO:0000256" key="1">
    <source>
        <dbReference type="ARBA" id="ARBA00004123"/>
    </source>
</evidence>
<name>A0ABD0MYL2_CIRMR</name>
<evidence type="ECO:0000256" key="3">
    <source>
        <dbReference type="ARBA" id="ARBA00022771"/>
    </source>
</evidence>
<evidence type="ECO:0000256" key="9">
    <source>
        <dbReference type="PROSITE-ProRule" id="PRU00027"/>
    </source>
</evidence>
<keyword evidence="7" id="KW-0804">Transcription</keyword>
<keyword evidence="4" id="KW-0862">Zinc</keyword>
<dbReference type="AlphaFoldDB" id="A0ABD0MYL2"/>
<dbReference type="EMBL" id="JAMKFB020000068">
    <property type="protein sequence ID" value="KAL0153897.1"/>
    <property type="molecule type" value="Genomic_DNA"/>
</dbReference>
<evidence type="ECO:0000313" key="13">
    <source>
        <dbReference type="Proteomes" id="UP001529510"/>
    </source>
</evidence>
<dbReference type="InterPro" id="IPR003656">
    <property type="entry name" value="Znf_BED"/>
</dbReference>
<organism evidence="12 13">
    <name type="scientific">Cirrhinus mrigala</name>
    <name type="common">Mrigala</name>
    <dbReference type="NCBI Taxonomy" id="683832"/>
    <lineage>
        <taxon>Eukaryota</taxon>
        <taxon>Metazoa</taxon>
        <taxon>Chordata</taxon>
        <taxon>Craniata</taxon>
        <taxon>Vertebrata</taxon>
        <taxon>Euteleostomi</taxon>
        <taxon>Actinopterygii</taxon>
        <taxon>Neopterygii</taxon>
        <taxon>Teleostei</taxon>
        <taxon>Ostariophysi</taxon>
        <taxon>Cypriniformes</taxon>
        <taxon>Cyprinidae</taxon>
        <taxon>Labeoninae</taxon>
        <taxon>Labeonini</taxon>
        <taxon>Cirrhinus</taxon>
    </lineage>
</organism>
<proteinExistence type="predicted"/>
<evidence type="ECO:0000256" key="10">
    <source>
        <dbReference type="SAM" id="MobiDB-lite"/>
    </source>
</evidence>
<dbReference type="InterPro" id="IPR012337">
    <property type="entry name" value="RNaseH-like_sf"/>
</dbReference>
<dbReference type="Pfam" id="PF04937">
    <property type="entry name" value="DUF659"/>
    <property type="match status" value="1"/>
</dbReference>
<keyword evidence="3 9" id="KW-0863">Zinc-finger</keyword>
<feature type="domain" description="BED-type" evidence="11">
    <location>
        <begin position="3"/>
        <end position="53"/>
    </location>
</feature>
<dbReference type="PANTHER" id="PTHR46481:SF10">
    <property type="entry name" value="ZINC FINGER BED DOMAIN-CONTAINING PROTEIN 39"/>
    <property type="match status" value="1"/>
</dbReference>
<feature type="region of interest" description="Disordered" evidence="10">
    <location>
        <begin position="51"/>
        <end position="82"/>
    </location>
</feature>
<gene>
    <name evidence="12" type="ORF">M9458_050818</name>
</gene>
<dbReference type="InterPro" id="IPR007021">
    <property type="entry name" value="DUF659"/>
</dbReference>
<evidence type="ECO:0000256" key="8">
    <source>
        <dbReference type="ARBA" id="ARBA00023242"/>
    </source>
</evidence>
<reference evidence="12 13" key="1">
    <citation type="submission" date="2024-05" db="EMBL/GenBank/DDBJ databases">
        <title>Genome sequencing and assembly of Indian major carp, Cirrhinus mrigala (Hamilton, 1822).</title>
        <authorList>
            <person name="Mohindra V."/>
            <person name="Chowdhury L.M."/>
            <person name="Lal K."/>
            <person name="Jena J.K."/>
        </authorList>
    </citation>
    <scope>NUCLEOTIDE SEQUENCE [LARGE SCALE GENOMIC DNA]</scope>
    <source>
        <strain evidence="12">CM1030</strain>
        <tissue evidence="12">Blood</tissue>
    </source>
</reference>
<dbReference type="InterPro" id="IPR008906">
    <property type="entry name" value="HATC_C_dom"/>
</dbReference>
<keyword evidence="5" id="KW-0805">Transcription regulation</keyword>
<dbReference type="PANTHER" id="PTHR46481">
    <property type="entry name" value="ZINC FINGER BED DOMAIN-CONTAINING PROTEIN 4"/>
    <property type="match status" value="1"/>
</dbReference>